<evidence type="ECO:0000256" key="1">
    <source>
        <dbReference type="SAM" id="MobiDB-lite"/>
    </source>
</evidence>
<reference evidence="2 3" key="1">
    <citation type="submission" date="2020-03" db="EMBL/GenBank/DDBJ databases">
        <title>Draft Genome Sequence of Cudoniella acicularis.</title>
        <authorList>
            <person name="Buettner E."/>
            <person name="Kellner H."/>
        </authorList>
    </citation>
    <scope>NUCLEOTIDE SEQUENCE [LARGE SCALE GENOMIC DNA]</scope>
    <source>
        <strain evidence="2 3">DSM 108380</strain>
    </source>
</reference>
<feature type="region of interest" description="Disordered" evidence="1">
    <location>
        <begin position="1"/>
        <end position="31"/>
    </location>
</feature>
<proteinExistence type="predicted"/>
<gene>
    <name evidence="2" type="ORF">G7Y89_g10544</name>
</gene>
<feature type="compositionally biased region" description="Polar residues" evidence="1">
    <location>
        <begin position="345"/>
        <end position="363"/>
    </location>
</feature>
<dbReference type="OrthoDB" id="5876363at2759"/>
<keyword evidence="3" id="KW-1185">Reference proteome</keyword>
<dbReference type="PANTHER" id="PTHR47636:SF1">
    <property type="entry name" value="TRANSCRIPTIONAL REGULATORY PROTEIN RCO1"/>
    <property type="match status" value="1"/>
</dbReference>
<dbReference type="EMBL" id="JAAMPI010000940">
    <property type="protein sequence ID" value="KAF4627611.1"/>
    <property type="molecule type" value="Genomic_DNA"/>
</dbReference>
<feature type="region of interest" description="Disordered" evidence="1">
    <location>
        <begin position="55"/>
        <end position="134"/>
    </location>
</feature>
<evidence type="ECO:0000313" key="2">
    <source>
        <dbReference type="EMBL" id="KAF4627611.1"/>
    </source>
</evidence>
<feature type="compositionally biased region" description="Basic and acidic residues" evidence="1">
    <location>
        <begin position="1"/>
        <end position="16"/>
    </location>
</feature>
<comment type="caution">
    <text evidence="2">The sequence shown here is derived from an EMBL/GenBank/DDBJ whole genome shotgun (WGS) entry which is preliminary data.</text>
</comment>
<protein>
    <submittedName>
        <fullName evidence="2">Uncharacterized protein</fullName>
    </submittedName>
</protein>
<feature type="compositionally biased region" description="Polar residues" evidence="1">
    <location>
        <begin position="107"/>
        <end position="128"/>
    </location>
</feature>
<dbReference type="Proteomes" id="UP000566819">
    <property type="component" value="Unassembled WGS sequence"/>
</dbReference>
<dbReference type="GO" id="GO:0006357">
    <property type="term" value="P:regulation of transcription by RNA polymerase II"/>
    <property type="evidence" value="ECO:0007669"/>
    <property type="project" value="TreeGrafter"/>
</dbReference>
<feature type="region of interest" description="Disordered" evidence="1">
    <location>
        <begin position="287"/>
        <end position="317"/>
    </location>
</feature>
<feature type="compositionally biased region" description="Basic and acidic residues" evidence="1">
    <location>
        <begin position="57"/>
        <end position="73"/>
    </location>
</feature>
<organism evidence="2 3">
    <name type="scientific">Cudoniella acicularis</name>
    <dbReference type="NCBI Taxonomy" id="354080"/>
    <lineage>
        <taxon>Eukaryota</taxon>
        <taxon>Fungi</taxon>
        <taxon>Dikarya</taxon>
        <taxon>Ascomycota</taxon>
        <taxon>Pezizomycotina</taxon>
        <taxon>Leotiomycetes</taxon>
        <taxon>Helotiales</taxon>
        <taxon>Tricladiaceae</taxon>
        <taxon>Cudoniella</taxon>
    </lineage>
</organism>
<feature type="compositionally biased region" description="Low complexity" evidence="1">
    <location>
        <begin position="373"/>
        <end position="383"/>
    </location>
</feature>
<dbReference type="AlphaFoldDB" id="A0A8H4VYX6"/>
<feature type="compositionally biased region" description="Polar residues" evidence="1">
    <location>
        <begin position="305"/>
        <end position="314"/>
    </location>
</feature>
<dbReference type="InterPro" id="IPR052819">
    <property type="entry name" value="Chromatin_regulatory_protein"/>
</dbReference>
<name>A0A8H4VYX6_9HELO</name>
<feature type="region of interest" description="Disordered" evidence="1">
    <location>
        <begin position="345"/>
        <end position="384"/>
    </location>
</feature>
<evidence type="ECO:0000313" key="3">
    <source>
        <dbReference type="Proteomes" id="UP000566819"/>
    </source>
</evidence>
<dbReference type="PANTHER" id="PTHR47636">
    <property type="entry name" value="TRANSCRIPTIONAL REGULATORY PROTEIN RCO1"/>
    <property type="match status" value="1"/>
</dbReference>
<accession>A0A8H4VYX6</accession>
<sequence length="440" mass="47023">MADAAERPKTFMDRWVEPVLPPPRPSFAEAGFQRGGTVMNMAPLGTLPSAKVLKNAAKAEMRDGGAGRVRRSEASNATTPETPEPPPVFTRRPSLPTKDEEAPMSPKTPQAQTSPPKSAQKPTPNTNPHKIGQSVFSLSDAPLPVPTNVIIPAPPMESPSPYASIYRRPTPELDDDGDPVIDLETTDRVVEDAVQAALDRGRYPTAYALRMLYDEKRSDVKTVRLFEALYQSRGTVEQLEEFTAMMRVKKKEGKKDRTGEYYFNGDGSDPPQKLRFSAVSAALTYDTPLGRPGSGGGLLTDQGRRSSLNPSLSGSPIDASHILKKQKLAHKDYISPFALPNTLVPTTNGSSAKPATPQQNGIPSSLAPRVRSGSESSSSSLSSVDEQIINNAVLSPEKRNASSTATATAASGHVAAGLDGDGGGCADSARVRPQYEFCAQ</sequence>
<dbReference type="GO" id="GO:0032221">
    <property type="term" value="C:Rpd3S complex"/>
    <property type="evidence" value="ECO:0007669"/>
    <property type="project" value="TreeGrafter"/>
</dbReference>